<feature type="transmembrane region" description="Helical" evidence="13">
    <location>
        <begin position="96"/>
        <end position="119"/>
    </location>
</feature>
<comment type="subcellular location">
    <subcellularLocation>
        <location evidence="2">Cell membrane</location>
        <topology evidence="2">Multi-pass membrane protein</topology>
    </subcellularLocation>
</comment>
<dbReference type="GO" id="GO:0006811">
    <property type="term" value="P:monoatomic ion transport"/>
    <property type="evidence" value="ECO:0007669"/>
    <property type="project" value="UniProtKB-KW"/>
</dbReference>
<dbReference type="InterPro" id="IPR050222">
    <property type="entry name" value="MATE_MdtK"/>
</dbReference>
<comment type="caution">
    <text evidence="14">The sequence shown here is derived from an EMBL/GenBank/DDBJ whole genome shotgun (WGS) entry which is preliminary data.</text>
</comment>
<proteinExistence type="inferred from homology"/>
<evidence type="ECO:0000256" key="9">
    <source>
        <dbReference type="ARBA" id="ARBA00022989"/>
    </source>
</evidence>
<dbReference type="InterPro" id="IPR002528">
    <property type="entry name" value="MATE_fam"/>
</dbReference>
<evidence type="ECO:0000256" key="3">
    <source>
        <dbReference type="ARBA" id="ARBA00010199"/>
    </source>
</evidence>
<dbReference type="GO" id="GO:0042910">
    <property type="term" value="F:xenobiotic transmembrane transporter activity"/>
    <property type="evidence" value="ECO:0007669"/>
    <property type="project" value="InterPro"/>
</dbReference>
<evidence type="ECO:0000256" key="4">
    <source>
        <dbReference type="ARBA" id="ARBA00020268"/>
    </source>
</evidence>
<feature type="transmembrane region" description="Helical" evidence="13">
    <location>
        <begin position="323"/>
        <end position="344"/>
    </location>
</feature>
<comment type="similarity">
    <text evidence="3">Belongs to the multi antimicrobial extrusion (MATE) (TC 2.A.66.1) family.</text>
</comment>
<keyword evidence="11 13" id="KW-0472">Membrane</keyword>
<feature type="transmembrane region" description="Helical" evidence="13">
    <location>
        <begin position="395"/>
        <end position="415"/>
    </location>
</feature>
<evidence type="ECO:0000256" key="13">
    <source>
        <dbReference type="SAM" id="Phobius"/>
    </source>
</evidence>
<keyword evidence="10" id="KW-0406">Ion transport</keyword>
<keyword evidence="15" id="KW-1185">Reference proteome</keyword>
<dbReference type="RefSeq" id="WP_281814907.1">
    <property type="nucleotide sequence ID" value="NZ_BRLB01000004.1"/>
</dbReference>
<evidence type="ECO:0000256" key="8">
    <source>
        <dbReference type="ARBA" id="ARBA00022692"/>
    </source>
</evidence>
<evidence type="ECO:0000256" key="5">
    <source>
        <dbReference type="ARBA" id="ARBA00022448"/>
    </source>
</evidence>
<feature type="transmembrane region" description="Helical" evidence="13">
    <location>
        <begin position="12"/>
        <end position="30"/>
    </location>
</feature>
<dbReference type="PANTHER" id="PTHR43298">
    <property type="entry name" value="MULTIDRUG RESISTANCE PROTEIN NORM-RELATED"/>
    <property type="match status" value="1"/>
</dbReference>
<dbReference type="Pfam" id="PF01554">
    <property type="entry name" value="MatE"/>
    <property type="match status" value="2"/>
</dbReference>
<dbReference type="NCBIfam" id="TIGR00797">
    <property type="entry name" value="matE"/>
    <property type="match status" value="1"/>
</dbReference>
<sequence length="453" mass="50588">MKDNDVKRRHMILQGNLWQVILILSVPVVINNFVQSVYNFIDVLFVANIGSKEVAAISFVSPINNLILRVGMGFAIAGTTLIAREIGREDYDRAKLISVQLINFCLMLGSILLIVGFFFSKEILIMMSATDELVSIANLYFKINILSIVFVFINTVYFAIKRARGATLETMIVNTMSVIIKVICSAIFINVMKKGLVGLAVSTIIATMFVSIYAVYDLFIKETNFRLSLKKFRFNKKIISSIFIIGFPLMIEKSSVSYSFIMINKYVLGYGESVLAAYGITNRINSLAFSSVMGFGTAVAVIIGQNLGAKQSKRAKDAVTKTFIIAIITSIVIISVILVLRYNIAGLFSKGDEELLRHTVNAMSVYSISVIPWGIFQVVIGVFQGTGHTKYNLLLSLIRLYIFRLPVVVLLSTYSNLNEYSIWYSMLISNILTAVLSIIIYMRIKKDLRLTGE</sequence>
<feature type="transmembrane region" description="Helical" evidence="13">
    <location>
        <begin position="364"/>
        <end position="383"/>
    </location>
</feature>
<evidence type="ECO:0000256" key="7">
    <source>
        <dbReference type="ARBA" id="ARBA00022475"/>
    </source>
</evidence>
<dbReference type="InterPro" id="IPR048279">
    <property type="entry name" value="MdtK-like"/>
</dbReference>
<evidence type="ECO:0000256" key="12">
    <source>
        <dbReference type="ARBA" id="ARBA00031636"/>
    </source>
</evidence>
<keyword evidence="8 13" id="KW-0812">Transmembrane</keyword>
<evidence type="ECO:0000313" key="15">
    <source>
        <dbReference type="Proteomes" id="UP001144256"/>
    </source>
</evidence>
<protein>
    <recommendedName>
        <fullName evidence="4">Probable multidrug resistance protein NorM</fullName>
    </recommendedName>
    <alternativeName>
        <fullName evidence="12">Multidrug-efflux transporter</fullName>
    </alternativeName>
</protein>
<comment type="function">
    <text evidence="1">Multidrug efflux pump.</text>
</comment>
<dbReference type="Proteomes" id="UP001144256">
    <property type="component" value="Unassembled WGS sequence"/>
</dbReference>
<keyword evidence="6" id="KW-0050">Antiport</keyword>
<keyword evidence="9 13" id="KW-1133">Transmembrane helix</keyword>
<evidence type="ECO:0000313" key="14">
    <source>
        <dbReference type="EMBL" id="GKX29425.1"/>
    </source>
</evidence>
<evidence type="ECO:0000256" key="11">
    <source>
        <dbReference type="ARBA" id="ARBA00023136"/>
    </source>
</evidence>
<dbReference type="PIRSF" id="PIRSF006603">
    <property type="entry name" value="DinF"/>
    <property type="match status" value="1"/>
</dbReference>
<feature type="transmembrane region" description="Helical" evidence="13">
    <location>
        <begin position="241"/>
        <end position="263"/>
    </location>
</feature>
<keyword evidence="7" id="KW-1003">Cell membrane</keyword>
<reference evidence="14" key="1">
    <citation type="submission" date="2022-06" db="EMBL/GenBank/DDBJ databases">
        <title>Vallitalea longa sp. nov., an anaerobic bacterium isolated from marine sediment.</title>
        <authorList>
            <person name="Hirano S."/>
            <person name="Terahara T."/>
            <person name="Mori K."/>
            <person name="Hamada M."/>
            <person name="Matsumoto R."/>
            <person name="Kobayashi T."/>
        </authorList>
    </citation>
    <scope>NUCLEOTIDE SEQUENCE</scope>
    <source>
        <strain evidence="14">SH18-1</strain>
    </source>
</reference>
<feature type="transmembrane region" description="Helical" evidence="13">
    <location>
        <begin position="283"/>
        <end position="303"/>
    </location>
</feature>
<feature type="transmembrane region" description="Helical" evidence="13">
    <location>
        <begin position="421"/>
        <end position="441"/>
    </location>
</feature>
<evidence type="ECO:0000256" key="1">
    <source>
        <dbReference type="ARBA" id="ARBA00003408"/>
    </source>
</evidence>
<feature type="transmembrane region" description="Helical" evidence="13">
    <location>
        <begin position="139"/>
        <end position="160"/>
    </location>
</feature>
<keyword evidence="5" id="KW-0813">Transport</keyword>
<dbReference type="CDD" id="cd13138">
    <property type="entry name" value="MATE_yoeA_like"/>
    <property type="match status" value="1"/>
</dbReference>
<gene>
    <name evidence="14" type="ORF">SH1V18_19050</name>
</gene>
<dbReference type="PANTHER" id="PTHR43298:SF2">
    <property type="entry name" value="FMN_FAD EXPORTER YEEO-RELATED"/>
    <property type="match status" value="1"/>
</dbReference>
<dbReference type="GO" id="GO:0005886">
    <property type="term" value="C:plasma membrane"/>
    <property type="evidence" value="ECO:0007669"/>
    <property type="project" value="UniProtKB-SubCell"/>
</dbReference>
<dbReference type="AlphaFoldDB" id="A0A9W5Y8Y7"/>
<dbReference type="EMBL" id="BRLB01000004">
    <property type="protein sequence ID" value="GKX29425.1"/>
    <property type="molecule type" value="Genomic_DNA"/>
</dbReference>
<evidence type="ECO:0000256" key="10">
    <source>
        <dbReference type="ARBA" id="ARBA00023065"/>
    </source>
</evidence>
<accession>A0A9W5Y8Y7</accession>
<feature type="transmembrane region" description="Helical" evidence="13">
    <location>
        <begin position="197"/>
        <end position="220"/>
    </location>
</feature>
<dbReference type="GO" id="GO:0015297">
    <property type="term" value="F:antiporter activity"/>
    <property type="evidence" value="ECO:0007669"/>
    <property type="project" value="UniProtKB-KW"/>
</dbReference>
<name>A0A9W5Y8Y7_9FIRM</name>
<evidence type="ECO:0000256" key="2">
    <source>
        <dbReference type="ARBA" id="ARBA00004651"/>
    </source>
</evidence>
<feature type="transmembrane region" description="Helical" evidence="13">
    <location>
        <begin position="172"/>
        <end position="191"/>
    </location>
</feature>
<evidence type="ECO:0000256" key="6">
    <source>
        <dbReference type="ARBA" id="ARBA00022449"/>
    </source>
</evidence>
<organism evidence="14 15">
    <name type="scientific">Vallitalea longa</name>
    <dbReference type="NCBI Taxonomy" id="2936439"/>
    <lineage>
        <taxon>Bacteria</taxon>
        <taxon>Bacillati</taxon>
        <taxon>Bacillota</taxon>
        <taxon>Clostridia</taxon>
        <taxon>Lachnospirales</taxon>
        <taxon>Vallitaleaceae</taxon>
        <taxon>Vallitalea</taxon>
    </lineage>
</organism>